<name>A0A8T6QU30_9CYAN</name>
<evidence type="ECO:0000313" key="1">
    <source>
        <dbReference type="EMBL" id="NEV68691.1"/>
    </source>
</evidence>
<sequence length="58" mass="6641">MQQLERRIGIRLTQVQWQQLVDAAQGAGFTPSTVIRSFVEQPDLLMQVIERIQLSSKT</sequence>
<reference evidence="1" key="3">
    <citation type="submission" date="2020-02" db="EMBL/GenBank/DDBJ databases">
        <authorList>
            <person name="Sarangi A.N."/>
            <person name="Ghosh S."/>
            <person name="Mukherjee M."/>
            <person name="Tripathy S."/>
        </authorList>
    </citation>
    <scope>NUCLEOTIDE SEQUENCE</scope>
    <source>
        <strain evidence="1">BDU141951</strain>
    </source>
</reference>
<accession>A0A8T6QU30</accession>
<proteinExistence type="predicted"/>
<reference evidence="1" key="2">
    <citation type="journal article" date="2015" name="Genome Announc.">
        <title>Draft Genome Sequence of Filamentous Marine Cyanobacterium Lyngbya confervoides Strain BDU141951.</title>
        <authorList>
            <person name="Chandrababunaidu M.M."/>
            <person name="Sen D."/>
            <person name="Tripathy S."/>
        </authorList>
    </citation>
    <scope>NUCLEOTIDE SEQUENCE</scope>
    <source>
        <strain evidence="1">BDU141951</strain>
    </source>
</reference>
<comment type="caution">
    <text evidence="1">The sequence shown here is derived from an EMBL/GenBank/DDBJ whole genome shotgun (WGS) entry which is preliminary data.</text>
</comment>
<organism evidence="1">
    <name type="scientific">Lyngbya confervoides BDU141951</name>
    <dbReference type="NCBI Taxonomy" id="1574623"/>
    <lineage>
        <taxon>Bacteria</taxon>
        <taxon>Bacillati</taxon>
        <taxon>Cyanobacteriota</taxon>
        <taxon>Cyanophyceae</taxon>
        <taxon>Oscillatoriophycideae</taxon>
        <taxon>Oscillatoriales</taxon>
        <taxon>Microcoleaceae</taxon>
        <taxon>Lyngbya</taxon>
    </lineage>
</organism>
<reference evidence="1" key="1">
    <citation type="submission" date="2014-11" db="EMBL/GenBank/DDBJ databases">
        <authorList>
            <person name="Malar M.C."/>
            <person name="Sen D."/>
            <person name="Tripathy S."/>
        </authorList>
    </citation>
    <scope>NUCLEOTIDE SEQUENCE</scope>
    <source>
        <strain evidence="1">BDU141951</strain>
    </source>
</reference>
<dbReference type="EMBL" id="JTHE02000003">
    <property type="protein sequence ID" value="NEV68691.1"/>
    <property type="molecule type" value="Genomic_DNA"/>
</dbReference>
<gene>
    <name evidence="1" type="ORF">QQ91_016395</name>
</gene>
<protein>
    <submittedName>
        <fullName evidence="1">Uncharacterized protein</fullName>
    </submittedName>
</protein>
<dbReference type="AlphaFoldDB" id="A0A8T6QU30"/>